<gene>
    <name evidence="3" type="ORF">Pc12g12680</name>
    <name evidence="3" type="ORF">PCH_Pc12g12680</name>
</gene>
<dbReference type="OMA" id="ENAGWHG"/>
<evidence type="ECO:0000313" key="3">
    <source>
        <dbReference type="EMBL" id="CAP80895.1"/>
    </source>
</evidence>
<dbReference type="OrthoDB" id="3559580at2759"/>
<dbReference type="PANTHER" id="PTHR35391">
    <property type="entry name" value="C2H2-TYPE DOMAIN-CONTAINING PROTEIN-RELATED"/>
    <property type="match status" value="1"/>
</dbReference>
<feature type="region of interest" description="Disordered" evidence="1">
    <location>
        <begin position="39"/>
        <end position="66"/>
    </location>
</feature>
<sequence>MASNWLLHPESNRWVRSIYNHSGEFLYEWDYPGGALAPATAGQGSRSVAPRQRSTSGSSFPKPEDAYEHHVPFVPGLDRHASHLDHAQRQDPLEYGQTYTNDRIDFNHRSPPTGYRQLTNHRMDDGIYPGAGTATSDKASSPPEWSPGMQYEIARETTGRRTGCASISDRSEATISSGSDVSIAPVDVDDLQGLGLGDHPASHVVLPYGASSHSQPNEPILGDVQRKYDREVRKSSEPAYVIPGSNGEREMLDPRYKRQSDPRRFFRVGRVFSMLWHENAGWHGTVRSEKVSPSSSPFTRGKYQEPIYSSIRRMVVVKEQRGCCWCVPITTYSGQGVAKAGIDRSKHAVIHMRGDRPRTVRSEPRMAKEPLEVDPARPDQKLDCMSRVNFGKVYTVEHNVKVLPVGKITEASRARFLEYAQVIVIMNAYSSGFVTFVSDLENKGFVYRRSRSLKSCTLLQKVSKRVSLWVLEARYRLVLTYQARDLQGTDQGDLS</sequence>
<feature type="compositionally biased region" description="Polar residues" evidence="1">
    <location>
        <begin position="42"/>
        <end position="59"/>
    </location>
</feature>
<dbReference type="Proteomes" id="UP000000724">
    <property type="component" value="Contig Pc00c12"/>
</dbReference>
<proteinExistence type="predicted"/>
<dbReference type="eggNOG" id="ENOG502SV73">
    <property type="taxonomic scope" value="Eukaryota"/>
</dbReference>
<dbReference type="InterPro" id="IPR046497">
    <property type="entry name" value="DUF6590"/>
</dbReference>
<dbReference type="PANTHER" id="PTHR35391:SF5">
    <property type="entry name" value="DUF6590 DOMAIN-CONTAINING PROTEIN"/>
    <property type="match status" value="1"/>
</dbReference>
<keyword evidence="4" id="KW-1185">Reference proteome</keyword>
<evidence type="ECO:0000313" key="4">
    <source>
        <dbReference type="Proteomes" id="UP000000724"/>
    </source>
</evidence>
<dbReference type="HOGENOM" id="CLU_551060_0_0_1"/>
<dbReference type="Pfam" id="PF20233">
    <property type="entry name" value="DUF6590"/>
    <property type="match status" value="1"/>
</dbReference>
<dbReference type="STRING" id="500485.B6GYZ1"/>
<feature type="domain" description="DUF6590" evidence="2">
    <location>
        <begin position="263"/>
        <end position="417"/>
    </location>
</feature>
<protein>
    <submittedName>
        <fullName evidence="3">Pc12g12680 protein</fullName>
    </submittedName>
</protein>
<organism evidence="3 4">
    <name type="scientific">Penicillium rubens (strain ATCC 28089 / DSM 1075 / NRRL 1951 / Wisconsin 54-1255)</name>
    <name type="common">Penicillium chrysogenum</name>
    <dbReference type="NCBI Taxonomy" id="500485"/>
    <lineage>
        <taxon>Eukaryota</taxon>
        <taxon>Fungi</taxon>
        <taxon>Dikarya</taxon>
        <taxon>Ascomycota</taxon>
        <taxon>Pezizomycotina</taxon>
        <taxon>Eurotiomycetes</taxon>
        <taxon>Eurotiomycetidae</taxon>
        <taxon>Eurotiales</taxon>
        <taxon>Aspergillaceae</taxon>
        <taxon>Penicillium</taxon>
        <taxon>Penicillium chrysogenum species complex</taxon>
    </lineage>
</organism>
<dbReference type="EMBL" id="AM920427">
    <property type="protein sequence ID" value="CAP80895.1"/>
    <property type="molecule type" value="Genomic_DNA"/>
</dbReference>
<accession>B6GYZ1</accession>
<dbReference type="VEuPathDB" id="FungiDB:PCH_Pc12g12680"/>
<dbReference type="AlphaFoldDB" id="B6GYZ1"/>
<dbReference type="BioCyc" id="PCHR:PC12G12680-MONOMER"/>
<name>B6GYZ1_PENRW</name>
<evidence type="ECO:0000259" key="2">
    <source>
        <dbReference type="Pfam" id="PF20233"/>
    </source>
</evidence>
<feature type="region of interest" description="Disordered" evidence="1">
    <location>
        <begin position="124"/>
        <end position="148"/>
    </location>
</feature>
<evidence type="ECO:0000256" key="1">
    <source>
        <dbReference type="SAM" id="MobiDB-lite"/>
    </source>
</evidence>
<reference evidence="3 4" key="1">
    <citation type="journal article" date="2008" name="Nat. Biotechnol.">
        <title>Genome sequencing and analysis of the filamentous fungus Penicillium chrysogenum.</title>
        <authorList>
            <person name="van den Berg M.A."/>
            <person name="Albang R."/>
            <person name="Albermann K."/>
            <person name="Badger J.H."/>
            <person name="Daran J.-M."/>
            <person name="Driessen A.J.M."/>
            <person name="Garcia-Estrada C."/>
            <person name="Fedorova N.D."/>
            <person name="Harris D.M."/>
            <person name="Heijne W.H.M."/>
            <person name="Joardar V.S."/>
            <person name="Kiel J.A.K.W."/>
            <person name="Kovalchuk A."/>
            <person name="Martin J.F."/>
            <person name="Nierman W.C."/>
            <person name="Nijland J.G."/>
            <person name="Pronk J.T."/>
            <person name="Roubos J.A."/>
            <person name="van der Klei I.J."/>
            <person name="van Peij N.N.M.E."/>
            <person name="Veenhuis M."/>
            <person name="von Doehren H."/>
            <person name="Wagner C."/>
            <person name="Wortman J.R."/>
            <person name="Bovenberg R.A.L."/>
        </authorList>
    </citation>
    <scope>NUCLEOTIDE SEQUENCE [LARGE SCALE GENOMIC DNA]</scope>
    <source>
        <strain evidence="4">ATCC 28089 / DSM 1075 / NRRL 1951 / Wisconsin 54-1255</strain>
    </source>
</reference>